<accession>A0AAU8G3Z4</accession>
<dbReference type="PANTHER" id="PTHR36113">
    <property type="entry name" value="LYASE, PUTATIVE-RELATED-RELATED"/>
    <property type="match status" value="1"/>
</dbReference>
<feature type="domain" description="VOC" evidence="1">
    <location>
        <begin position="5"/>
        <end position="130"/>
    </location>
</feature>
<evidence type="ECO:0000259" key="1">
    <source>
        <dbReference type="PROSITE" id="PS51819"/>
    </source>
</evidence>
<reference evidence="2" key="1">
    <citation type="submission" date="2024-06" db="EMBL/GenBank/DDBJ databases">
        <title>Complete genome sequence of the cellulolytic actinobacterium, Cellulosimicrobium ES-005.</title>
        <authorList>
            <person name="Matthews C.T."/>
            <person name="Underwood K.D."/>
            <person name="Ghanchi K.M."/>
            <person name="Fields S.D."/>
            <person name="Gardner S.G."/>
        </authorList>
    </citation>
    <scope>NUCLEOTIDE SEQUENCE</scope>
    <source>
        <strain evidence="2">ES-005</strain>
    </source>
</reference>
<dbReference type="EMBL" id="CP159290">
    <property type="protein sequence ID" value="XCH30430.1"/>
    <property type="molecule type" value="Genomic_DNA"/>
</dbReference>
<dbReference type="PROSITE" id="PS51819">
    <property type="entry name" value="VOC"/>
    <property type="match status" value="1"/>
</dbReference>
<dbReference type="InterPro" id="IPR037523">
    <property type="entry name" value="VOC_core"/>
</dbReference>
<dbReference type="InterPro" id="IPR029068">
    <property type="entry name" value="Glyas_Bleomycin-R_OHBP_Dase"/>
</dbReference>
<dbReference type="AlphaFoldDB" id="A0AAU8G3Z4"/>
<organism evidence="2">
    <name type="scientific">Cellulosimicrobium sp. ES-005</name>
    <dbReference type="NCBI Taxonomy" id="3163031"/>
    <lineage>
        <taxon>Bacteria</taxon>
        <taxon>Bacillati</taxon>
        <taxon>Actinomycetota</taxon>
        <taxon>Actinomycetes</taxon>
        <taxon>Micrococcales</taxon>
        <taxon>Promicromonosporaceae</taxon>
        <taxon>Cellulosimicrobium</taxon>
    </lineage>
</organism>
<dbReference type="Gene3D" id="3.10.180.10">
    <property type="entry name" value="2,3-Dihydroxybiphenyl 1,2-Dioxygenase, domain 1"/>
    <property type="match status" value="1"/>
</dbReference>
<dbReference type="SUPFAM" id="SSF54593">
    <property type="entry name" value="Glyoxalase/Bleomycin resistance protein/Dihydroxybiphenyl dioxygenase"/>
    <property type="match status" value="1"/>
</dbReference>
<protein>
    <submittedName>
        <fullName evidence="2">VOC family protein</fullName>
    </submittedName>
</protein>
<evidence type="ECO:0000313" key="2">
    <source>
        <dbReference type="EMBL" id="XCH30430.1"/>
    </source>
</evidence>
<dbReference type="RefSeq" id="WP_353708353.1">
    <property type="nucleotide sequence ID" value="NZ_CP159290.1"/>
</dbReference>
<dbReference type="PANTHER" id="PTHR36113:SF6">
    <property type="entry name" value="FOSFOMYCIN RESISTANCE PROTEIN FOSX"/>
    <property type="match status" value="1"/>
</dbReference>
<sequence>MSRGGLHHVELWVPDLARAERSWGWLLPELGYALHQRWEHGRSWRLGGTYVVVEQSPVLASGEHDRLRPGLNHLAFRGGSRADVDELVLRAGDHGWSLLFGDRHPFAGGDDHYAAYLEDVDGFEVEIVAS</sequence>
<name>A0AAU8G3Z4_9MICO</name>
<dbReference type="Pfam" id="PF13669">
    <property type="entry name" value="Glyoxalase_4"/>
    <property type="match status" value="1"/>
</dbReference>
<dbReference type="InterPro" id="IPR051332">
    <property type="entry name" value="Fosfomycin_Res_Enzymes"/>
</dbReference>
<proteinExistence type="predicted"/>
<gene>
    <name evidence="2" type="ORF">ABRQ22_01685</name>
</gene>